<organism evidence="4">
    <name type="scientific">marine metagenome</name>
    <dbReference type="NCBI Taxonomy" id="408172"/>
    <lineage>
        <taxon>unclassified sequences</taxon>
        <taxon>metagenomes</taxon>
        <taxon>ecological metagenomes</taxon>
    </lineage>
</organism>
<feature type="domain" description="Mur ligase C-terminal" evidence="2">
    <location>
        <begin position="291"/>
        <end position="417"/>
    </location>
</feature>
<protein>
    <recommendedName>
        <fullName evidence="5">Mur ligase central domain-containing protein</fullName>
    </recommendedName>
</protein>
<dbReference type="InterPro" id="IPR004101">
    <property type="entry name" value="Mur_ligase_C"/>
</dbReference>
<dbReference type="Gene3D" id="3.40.1390.10">
    <property type="entry name" value="MurE/MurF, N-terminal domain"/>
    <property type="match status" value="1"/>
</dbReference>
<dbReference type="EMBL" id="UINC01000328">
    <property type="protein sequence ID" value="SUZ53365.1"/>
    <property type="molecule type" value="Genomic_DNA"/>
</dbReference>
<evidence type="ECO:0000259" key="2">
    <source>
        <dbReference type="Pfam" id="PF02875"/>
    </source>
</evidence>
<dbReference type="GO" id="GO:0005737">
    <property type="term" value="C:cytoplasm"/>
    <property type="evidence" value="ECO:0007669"/>
    <property type="project" value="InterPro"/>
</dbReference>
<evidence type="ECO:0000259" key="3">
    <source>
        <dbReference type="Pfam" id="PF08245"/>
    </source>
</evidence>
<evidence type="ECO:0000313" key="4">
    <source>
        <dbReference type="EMBL" id="SUZ53365.1"/>
    </source>
</evidence>
<dbReference type="GO" id="GO:0051301">
    <property type="term" value="P:cell division"/>
    <property type="evidence" value="ECO:0007669"/>
    <property type="project" value="InterPro"/>
</dbReference>
<dbReference type="InterPro" id="IPR005761">
    <property type="entry name" value="UDP-N-AcMur-Glu-dNH2Pim_ligase"/>
</dbReference>
<dbReference type="PANTHER" id="PTHR23135:SF4">
    <property type="entry name" value="UDP-N-ACETYLMURAMOYL-L-ALANYL-D-GLUTAMATE--2,6-DIAMINOPIMELATE LIGASE MURE HOMOLOG, CHLOROPLASTIC"/>
    <property type="match status" value="1"/>
</dbReference>
<proteinExistence type="inferred from homology"/>
<dbReference type="GO" id="GO:0005524">
    <property type="term" value="F:ATP binding"/>
    <property type="evidence" value="ECO:0007669"/>
    <property type="project" value="InterPro"/>
</dbReference>
<dbReference type="Pfam" id="PF02875">
    <property type="entry name" value="Mur_ligase_C"/>
    <property type="match status" value="1"/>
</dbReference>
<dbReference type="PANTHER" id="PTHR23135">
    <property type="entry name" value="MUR LIGASE FAMILY MEMBER"/>
    <property type="match status" value="1"/>
</dbReference>
<dbReference type="SUPFAM" id="SSF53244">
    <property type="entry name" value="MurD-like peptide ligases, peptide-binding domain"/>
    <property type="match status" value="1"/>
</dbReference>
<feature type="domain" description="Mur ligase central" evidence="3">
    <location>
        <begin position="71"/>
        <end position="269"/>
    </location>
</feature>
<dbReference type="SUPFAM" id="SSF63418">
    <property type="entry name" value="MurE/MurF N-terminal domain"/>
    <property type="match status" value="1"/>
</dbReference>
<name>A0A381NFN0_9ZZZZ</name>
<sequence>MFVALRGTNFDGHDFVDEALRRGAAAVCSERQIAGSFDVPIVVDPSLSLKLSTIAGRFYAEPSANMFCIGVTGTNGKTSIAHHCAALMEHTGFMGTIGWGLIGNLHPSLLTTEDAVTVQQRLRCLCLMKQQSVAMEVSSHALDQNRVAGVSFDVAVFSNLSRDHIDYHGGFGQYALAKRRLFDFCSLTAAVINTDEPFGRELVSQLRGRDLTCVTYGTTKEADVSWVVDKYTRDGVVGKWHTKWGESDFDLPLFGDFSVANVAAALGVALHRGYPLSEITTLLKRLPYIPGRMETYRIDGKPAVVVDYAHTPEALRLALSAIRTHMDGRLICVFGCGGDRDQGKRSMMGTVVADQADMAIVTADNPRSEKVDFINRQIVEGFGNWDAYRVIPDRGSAVHEALKSASTDDVVLIAGKGHEDAQEINGKKNVFDDRDFVKKLLGLTD</sequence>
<dbReference type="InterPro" id="IPR013221">
    <property type="entry name" value="Mur_ligase_cen"/>
</dbReference>
<dbReference type="InterPro" id="IPR035911">
    <property type="entry name" value="MurE/MurF_N"/>
</dbReference>
<dbReference type="InterPro" id="IPR036565">
    <property type="entry name" value="Mur-like_cat_sf"/>
</dbReference>
<dbReference type="HAMAP" id="MF_00208">
    <property type="entry name" value="MurE"/>
    <property type="match status" value="1"/>
</dbReference>
<dbReference type="InterPro" id="IPR036615">
    <property type="entry name" value="Mur_ligase_C_dom_sf"/>
</dbReference>
<dbReference type="GO" id="GO:0016881">
    <property type="term" value="F:acid-amino acid ligase activity"/>
    <property type="evidence" value="ECO:0007669"/>
    <property type="project" value="InterPro"/>
</dbReference>
<dbReference type="Gene3D" id="3.90.190.20">
    <property type="entry name" value="Mur ligase, C-terminal domain"/>
    <property type="match status" value="1"/>
</dbReference>
<reference evidence="4" key="1">
    <citation type="submission" date="2018-05" db="EMBL/GenBank/DDBJ databases">
        <authorList>
            <person name="Lanie J.A."/>
            <person name="Ng W.-L."/>
            <person name="Kazmierczak K.M."/>
            <person name="Andrzejewski T.M."/>
            <person name="Davidsen T.M."/>
            <person name="Wayne K.J."/>
            <person name="Tettelin H."/>
            <person name="Glass J.I."/>
            <person name="Rusch D."/>
            <person name="Podicherti R."/>
            <person name="Tsui H.-C.T."/>
            <person name="Winkler M.E."/>
        </authorList>
    </citation>
    <scope>NUCLEOTIDE SEQUENCE</scope>
</reference>
<dbReference type="Gene3D" id="3.40.1190.10">
    <property type="entry name" value="Mur-like, catalytic domain"/>
    <property type="match status" value="1"/>
</dbReference>
<dbReference type="AlphaFoldDB" id="A0A381NFN0"/>
<comment type="similarity">
    <text evidence="1">Belongs to the MurCDEF family. MurE subfamily.</text>
</comment>
<evidence type="ECO:0000256" key="1">
    <source>
        <dbReference type="ARBA" id="ARBA00005898"/>
    </source>
</evidence>
<accession>A0A381NFN0</accession>
<gene>
    <name evidence="4" type="ORF">METZ01_LOCUS6219</name>
</gene>
<dbReference type="NCBIfam" id="NF001126">
    <property type="entry name" value="PRK00139.1-4"/>
    <property type="match status" value="1"/>
</dbReference>
<evidence type="ECO:0008006" key="5">
    <source>
        <dbReference type="Google" id="ProtNLM"/>
    </source>
</evidence>
<dbReference type="SUPFAM" id="SSF53623">
    <property type="entry name" value="MurD-like peptide ligases, catalytic domain"/>
    <property type="match status" value="1"/>
</dbReference>
<dbReference type="NCBIfam" id="TIGR01085">
    <property type="entry name" value="murE"/>
    <property type="match status" value="1"/>
</dbReference>
<dbReference type="GO" id="GO:0008360">
    <property type="term" value="P:regulation of cell shape"/>
    <property type="evidence" value="ECO:0007669"/>
    <property type="project" value="InterPro"/>
</dbReference>
<dbReference type="Pfam" id="PF08245">
    <property type="entry name" value="Mur_ligase_M"/>
    <property type="match status" value="1"/>
</dbReference>